<evidence type="ECO:0000313" key="10">
    <source>
        <dbReference type="Proteomes" id="UP000483379"/>
    </source>
</evidence>
<dbReference type="SUPFAM" id="SSF56935">
    <property type="entry name" value="Porins"/>
    <property type="match status" value="1"/>
</dbReference>
<keyword evidence="3" id="KW-1134">Transmembrane beta strand</keyword>
<evidence type="ECO:0000256" key="8">
    <source>
        <dbReference type="SAM" id="SignalP"/>
    </source>
</evidence>
<comment type="similarity">
    <text evidence="2">Belongs to the OmpP1/FadL family.</text>
</comment>
<keyword evidence="4" id="KW-0812">Transmembrane</keyword>
<organism evidence="9 10">
    <name type="scientific">Thiorhodococcus minor</name>
    <dbReference type="NCBI Taxonomy" id="57489"/>
    <lineage>
        <taxon>Bacteria</taxon>
        <taxon>Pseudomonadati</taxon>
        <taxon>Pseudomonadota</taxon>
        <taxon>Gammaproteobacteria</taxon>
        <taxon>Chromatiales</taxon>
        <taxon>Chromatiaceae</taxon>
        <taxon>Thiorhodococcus</taxon>
    </lineage>
</organism>
<evidence type="ECO:0000256" key="7">
    <source>
        <dbReference type="ARBA" id="ARBA00023237"/>
    </source>
</evidence>
<dbReference type="Gene3D" id="2.40.160.60">
    <property type="entry name" value="Outer membrane protein transport protein (OMPP1/FadL/TodX)"/>
    <property type="match status" value="1"/>
</dbReference>
<dbReference type="PANTHER" id="PTHR35093:SF8">
    <property type="entry name" value="OUTER MEMBRANE PROTEIN NMB0088-RELATED"/>
    <property type="match status" value="1"/>
</dbReference>
<feature type="signal peptide" evidence="8">
    <location>
        <begin position="1"/>
        <end position="24"/>
    </location>
</feature>
<gene>
    <name evidence="9" type="ORF">G3446_11210</name>
</gene>
<keyword evidence="6" id="KW-0472">Membrane</keyword>
<evidence type="ECO:0000256" key="5">
    <source>
        <dbReference type="ARBA" id="ARBA00022729"/>
    </source>
</evidence>
<dbReference type="RefSeq" id="WP_164452920.1">
    <property type="nucleotide sequence ID" value="NZ_JAAIJQ010000028.1"/>
</dbReference>
<dbReference type="Proteomes" id="UP000483379">
    <property type="component" value="Unassembled WGS sequence"/>
</dbReference>
<protein>
    <submittedName>
        <fullName evidence="9">Porin</fullName>
    </submittedName>
</protein>
<dbReference type="EMBL" id="JAAIJQ010000028">
    <property type="protein sequence ID" value="NEV62451.1"/>
    <property type="molecule type" value="Genomic_DNA"/>
</dbReference>
<accession>A0A6M0JZG2</accession>
<sequence>MMNQRVARSIALLIAAGAVGAQNAALGAGFMLPEASVAGLGTANALVANPEEVGAFAYNPAAMGFHDESSIAVGTVLISPSFSVETASGSHDSQGADWVALPALQAALKLNDAWRLGFAVNTPFGLETRWEDGAFPAVSGTRTLPVPAPLDPEVPLGHPTASQLEVVDFSPTGTYRVNDNLSLSAGLDIYWTKTAKLASTAGSLKGDGMGLGFNLGALYREGPWSLGASYRSSATVDVSGDYVPLSQTLVYLGRLAPAQKAEVDFDLPWRLQVGARYAVNGQLAVEVDITRTGWSSFNDLKVTGKGTGEVIFADQNDWDDSNAYRLGVTYQVQPQTQLRFGYTYDETAQGDDHFSARVPDNDRHLFSIGLAQSLGQGYSLEAAYMYVTADDRNYRSSTTYTGADLNGTTALDGDYSFDAHLVGLQIVKTF</sequence>
<keyword evidence="7" id="KW-0998">Cell outer membrane</keyword>
<keyword evidence="10" id="KW-1185">Reference proteome</keyword>
<comment type="caution">
    <text evidence="9">The sequence shown here is derived from an EMBL/GenBank/DDBJ whole genome shotgun (WGS) entry which is preliminary data.</text>
</comment>
<dbReference type="PANTHER" id="PTHR35093">
    <property type="entry name" value="OUTER MEMBRANE PROTEIN NMB0088-RELATED"/>
    <property type="match status" value="1"/>
</dbReference>
<name>A0A6M0JZG2_9GAMM</name>
<dbReference type="GO" id="GO:0015483">
    <property type="term" value="F:long-chain fatty acid transporting porin activity"/>
    <property type="evidence" value="ECO:0007669"/>
    <property type="project" value="TreeGrafter"/>
</dbReference>
<proteinExistence type="inferred from homology"/>
<reference evidence="9 10" key="1">
    <citation type="submission" date="2020-02" db="EMBL/GenBank/DDBJ databases">
        <title>Genome sequences of Thiorhodococcus mannitoliphagus and Thiorhodococcus minor, purple sulfur photosynthetic bacteria in the gammaproteobacterial family, Chromatiaceae.</title>
        <authorList>
            <person name="Aviles F.A."/>
            <person name="Meyer T.E."/>
            <person name="Kyndt J.A."/>
        </authorList>
    </citation>
    <scope>NUCLEOTIDE SEQUENCE [LARGE SCALE GENOMIC DNA]</scope>
    <source>
        <strain evidence="9 10">DSM 11518</strain>
    </source>
</reference>
<dbReference type="AlphaFoldDB" id="A0A6M0JZG2"/>
<comment type="subcellular location">
    <subcellularLocation>
        <location evidence="1">Cell outer membrane</location>
        <topology evidence="1">Multi-pass membrane protein</topology>
    </subcellularLocation>
</comment>
<evidence type="ECO:0000256" key="6">
    <source>
        <dbReference type="ARBA" id="ARBA00023136"/>
    </source>
</evidence>
<dbReference type="InterPro" id="IPR005017">
    <property type="entry name" value="OMPP1/FadL/TodX"/>
</dbReference>
<evidence type="ECO:0000256" key="2">
    <source>
        <dbReference type="ARBA" id="ARBA00008163"/>
    </source>
</evidence>
<evidence type="ECO:0000256" key="1">
    <source>
        <dbReference type="ARBA" id="ARBA00004571"/>
    </source>
</evidence>
<evidence type="ECO:0000256" key="3">
    <source>
        <dbReference type="ARBA" id="ARBA00022452"/>
    </source>
</evidence>
<dbReference type="Pfam" id="PF03349">
    <property type="entry name" value="Toluene_X"/>
    <property type="match status" value="2"/>
</dbReference>
<dbReference type="GO" id="GO:0009279">
    <property type="term" value="C:cell outer membrane"/>
    <property type="evidence" value="ECO:0007669"/>
    <property type="project" value="UniProtKB-SubCell"/>
</dbReference>
<evidence type="ECO:0000256" key="4">
    <source>
        <dbReference type="ARBA" id="ARBA00022692"/>
    </source>
</evidence>
<evidence type="ECO:0000313" key="9">
    <source>
        <dbReference type="EMBL" id="NEV62451.1"/>
    </source>
</evidence>
<keyword evidence="5 8" id="KW-0732">Signal</keyword>
<feature type="chain" id="PRO_5026846334" evidence="8">
    <location>
        <begin position="25"/>
        <end position="430"/>
    </location>
</feature>